<dbReference type="PANTHER" id="PTHR36151:SF3">
    <property type="entry name" value="ER-BOUND OXYGENASE MPAB_MPAB'_RUBBER OXYGENASE CATALYTIC DOMAIN-CONTAINING PROTEIN"/>
    <property type="match status" value="1"/>
</dbReference>
<protein>
    <submittedName>
        <fullName evidence="2">DUF2236 domain-containing protein</fullName>
    </submittedName>
</protein>
<dbReference type="PANTHER" id="PTHR36151">
    <property type="entry name" value="BLR2777 PROTEIN"/>
    <property type="match status" value="1"/>
</dbReference>
<proteinExistence type="predicted"/>
<feature type="domain" description="ER-bound oxygenase mpaB/mpaB'/Rubber oxygenase catalytic" evidence="1">
    <location>
        <begin position="20"/>
        <end position="248"/>
    </location>
</feature>
<sequence length="280" mass="30017">MAATASAADLGLFGPGSVSWRVQSDPVAGVGGLGALFLQALHPLAMAGVFEHSSYDADFWPRFQRTAQYVTTVNFGTTGEVDAMAARVRKMHTYVRGTDPVTGAEYSAGNPELITWVHVTEVHGFLDAVQRGGLGLSPEEQDQYFLEQVQVARLLGATEVPSSRAEVAEYLQQVRPQLVCSAHTRDGARLLLAPPMPWRVQLLTPARPAWAGLAGLGFCLLPRWARRLYRLPGLPSTDLGATVAVRALRLAALQLPEQRRLGPLVLAAHARAGLVAAPAA</sequence>
<gene>
    <name evidence="2" type="ORF">RHODO2019_12185</name>
</gene>
<evidence type="ECO:0000313" key="3">
    <source>
        <dbReference type="Proteomes" id="UP001164965"/>
    </source>
</evidence>
<reference evidence="2" key="1">
    <citation type="submission" date="2022-10" db="EMBL/GenBank/DDBJ databases">
        <title>Rhodococcus sp.75.</title>
        <authorList>
            <person name="Sun M."/>
        </authorList>
    </citation>
    <scope>NUCLEOTIDE SEQUENCE</scope>
    <source>
        <strain evidence="2">75</strain>
    </source>
</reference>
<dbReference type="Pfam" id="PF09995">
    <property type="entry name" value="MPAB_Lcp_cat"/>
    <property type="match status" value="1"/>
</dbReference>
<dbReference type="Proteomes" id="UP001164965">
    <property type="component" value="Chromosome"/>
</dbReference>
<organism evidence="2 3">
    <name type="scientific">Rhodococcus antarcticus</name>
    <dbReference type="NCBI Taxonomy" id="2987751"/>
    <lineage>
        <taxon>Bacteria</taxon>
        <taxon>Bacillati</taxon>
        <taxon>Actinomycetota</taxon>
        <taxon>Actinomycetes</taxon>
        <taxon>Mycobacteriales</taxon>
        <taxon>Nocardiaceae</taxon>
        <taxon>Rhodococcus</taxon>
    </lineage>
</organism>
<name>A0ABY6NX20_9NOCA</name>
<dbReference type="EMBL" id="CP110615">
    <property type="protein sequence ID" value="UZJ23940.1"/>
    <property type="molecule type" value="Genomic_DNA"/>
</dbReference>
<evidence type="ECO:0000259" key="1">
    <source>
        <dbReference type="Pfam" id="PF09995"/>
    </source>
</evidence>
<dbReference type="InterPro" id="IPR018713">
    <property type="entry name" value="MPAB/Lcp_cat_dom"/>
</dbReference>
<keyword evidence="3" id="KW-1185">Reference proteome</keyword>
<evidence type="ECO:0000313" key="2">
    <source>
        <dbReference type="EMBL" id="UZJ23940.1"/>
    </source>
</evidence>
<accession>A0ABY6NX20</accession>
<dbReference type="RefSeq" id="WP_265382048.1">
    <property type="nucleotide sequence ID" value="NZ_CP110615.1"/>
</dbReference>